<keyword evidence="1" id="KW-1185">Reference proteome</keyword>
<dbReference type="AlphaFoldDB" id="A0A0N5AXX3"/>
<organism evidence="1 2">
    <name type="scientific">Syphacia muris</name>
    <dbReference type="NCBI Taxonomy" id="451379"/>
    <lineage>
        <taxon>Eukaryota</taxon>
        <taxon>Metazoa</taxon>
        <taxon>Ecdysozoa</taxon>
        <taxon>Nematoda</taxon>
        <taxon>Chromadorea</taxon>
        <taxon>Rhabditida</taxon>
        <taxon>Spirurina</taxon>
        <taxon>Oxyuridomorpha</taxon>
        <taxon>Oxyuroidea</taxon>
        <taxon>Oxyuridae</taxon>
        <taxon>Syphacia</taxon>
    </lineage>
</organism>
<evidence type="ECO:0000313" key="2">
    <source>
        <dbReference type="WBParaSite" id="SMUV_0000980601-mRNA-1"/>
    </source>
</evidence>
<dbReference type="WBParaSite" id="SMUV_0000980601-mRNA-1">
    <property type="protein sequence ID" value="SMUV_0000980601-mRNA-1"/>
    <property type="gene ID" value="SMUV_0000980601"/>
</dbReference>
<name>A0A0N5AXX3_9BILA</name>
<dbReference type="Proteomes" id="UP000046393">
    <property type="component" value="Unplaced"/>
</dbReference>
<proteinExistence type="predicted"/>
<protein>
    <submittedName>
        <fullName evidence="2">Secreted protein</fullName>
    </submittedName>
</protein>
<evidence type="ECO:0000313" key="1">
    <source>
        <dbReference type="Proteomes" id="UP000046393"/>
    </source>
</evidence>
<accession>A0A0N5AXX3</accession>
<reference evidence="2" key="1">
    <citation type="submission" date="2017-02" db="UniProtKB">
        <authorList>
            <consortium name="WormBaseParasite"/>
        </authorList>
    </citation>
    <scope>IDENTIFICATION</scope>
</reference>
<sequence length="126" mass="13934">MLWILVVFVGFAAANLQVERGRSVVVSRPAVIIPQRKLVTPPIIVAPPKPIIVSTGKVVVPGTKLGYTNTCNCPCHRYHEWSGIRVIESHQPVYKVKTKVAAPVYILPKHGPVVSGRQTYSKFYMS</sequence>